<dbReference type="InterPro" id="IPR050553">
    <property type="entry name" value="Thioredoxin_ResA/DsbE_sf"/>
</dbReference>
<dbReference type="PANTHER" id="PTHR42852:SF6">
    <property type="entry name" value="THIOL:DISULFIDE INTERCHANGE PROTEIN DSBE"/>
    <property type="match status" value="1"/>
</dbReference>
<keyword evidence="8" id="KW-1185">Reference proteome</keyword>
<keyword evidence="4" id="KW-0676">Redox-active center</keyword>
<dbReference type="GO" id="GO:0016491">
    <property type="term" value="F:oxidoreductase activity"/>
    <property type="evidence" value="ECO:0007669"/>
    <property type="project" value="InterPro"/>
</dbReference>
<evidence type="ECO:0000259" key="6">
    <source>
        <dbReference type="PROSITE" id="PS51352"/>
    </source>
</evidence>
<dbReference type="CDD" id="cd02966">
    <property type="entry name" value="TlpA_like_family"/>
    <property type="match status" value="1"/>
</dbReference>
<gene>
    <name evidence="7" type="ORF">CCY01nite_34320</name>
</gene>
<dbReference type="AlphaFoldDB" id="A0A512RNA1"/>
<feature type="domain" description="Thioredoxin" evidence="6">
    <location>
        <begin position="251"/>
        <end position="392"/>
    </location>
</feature>
<evidence type="ECO:0000256" key="1">
    <source>
        <dbReference type="ARBA" id="ARBA00004196"/>
    </source>
</evidence>
<dbReference type="Proteomes" id="UP000321436">
    <property type="component" value="Unassembled WGS sequence"/>
</dbReference>
<dbReference type="InterPro" id="IPR013766">
    <property type="entry name" value="Thioredoxin_domain"/>
</dbReference>
<dbReference type="GO" id="GO:0017004">
    <property type="term" value="P:cytochrome complex assembly"/>
    <property type="evidence" value="ECO:0007669"/>
    <property type="project" value="UniProtKB-KW"/>
</dbReference>
<comment type="caution">
    <text evidence="7">The sequence shown here is derived from an EMBL/GenBank/DDBJ whole genome shotgun (WGS) entry which is preliminary data.</text>
</comment>
<feature type="signal peptide" evidence="5">
    <location>
        <begin position="1"/>
        <end position="22"/>
    </location>
</feature>
<dbReference type="GO" id="GO:0030313">
    <property type="term" value="C:cell envelope"/>
    <property type="evidence" value="ECO:0007669"/>
    <property type="project" value="UniProtKB-SubCell"/>
</dbReference>
<dbReference type="Pfam" id="PF08534">
    <property type="entry name" value="Redoxin"/>
    <property type="match status" value="1"/>
</dbReference>
<evidence type="ECO:0000313" key="7">
    <source>
        <dbReference type="EMBL" id="GEP97172.1"/>
    </source>
</evidence>
<keyword evidence="2" id="KW-0201">Cytochrome c-type biogenesis</keyword>
<dbReference type="SUPFAM" id="SSF52833">
    <property type="entry name" value="Thioredoxin-like"/>
    <property type="match status" value="1"/>
</dbReference>
<feature type="chain" id="PRO_5022076986" description="Thioredoxin domain-containing protein" evidence="5">
    <location>
        <begin position="23"/>
        <end position="406"/>
    </location>
</feature>
<comment type="subcellular location">
    <subcellularLocation>
        <location evidence="1">Cell envelope</location>
    </subcellularLocation>
</comment>
<dbReference type="EMBL" id="BKAU01000004">
    <property type="protein sequence ID" value="GEP97172.1"/>
    <property type="molecule type" value="Genomic_DNA"/>
</dbReference>
<keyword evidence="3" id="KW-1015">Disulfide bond</keyword>
<evidence type="ECO:0000313" key="8">
    <source>
        <dbReference type="Proteomes" id="UP000321436"/>
    </source>
</evidence>
<protein>
    <recommendedName>
        <fullName evidence="6">Thioredoxin domain-containing protein</fullName>
    </recommendedName>
</protein>
<evidence type="ECO:0000256" key="5">
    <source>
        <dbReference type="SAM" id="SignalP"/>
    </source>
</evidence>
<reference evidence="7 8" key="1">
    <citation type="submission" date="2019-07" db="EMBL/GenBank/DDBJ databases">
        <title>Whole genome shotgun sequence of Chitinophaga cymbidii NBRC 109752.</title>
        <authorList>
            <person name="Hosoyama A."/>
            <person name="Uohara A."/>
            <person name="Ohji S."/>
            <person name="Ichikawa N."/>
        </authorList>
    </citation>
    <scope>NUCLEOTIDE SEQUENCE [LARGE SCALE GENOMIC DNA]</scope>
    <source>
        <strain evidence="7 8">NBRC 109752</strain>
    </source>
</reference>
<organism evidence="7 8">
    <name type="scientific">Chitinophaga cymbidii</name>
    <dbReference type="NCBI Taxonomy" id="1096750"/>
    <lineage>
        <taxon>Bacteria</taxon>
        <taxon>Pseudomonadati</taxon>
        <taxon>Bacteroidota</taxon>
        <taxon>Chitinophagia</taxon>
        <taxon>Chitinophagales</taxon>
        <taxon>Chitinophagaceae</taxon>
        <taxon>Chitinophaga</taxon>
    </lineage>
</organism>
<dbReference type="PROSITE" id="PS51352">
    <property type="entry name" value="THIOREDOXIN_2"/>
    <property type="match status" value="1"/>
</dbReference>
<evidence type="ECO:0000256" key="3">
    <source>
        <dbReference type="ARBA" id="ARBA00023157"/>
    </source>
</evidence>
<sequence>MRTKILRAALWTGILAPASLLAQQQPMPKQIKVKGKVQFNVPADRPAKIWLSRDNGTGKAIPVDSTELGPDLTYSFTIKQDHPGIYQLNVLHWDRISFWSDADVTVSSRGYDTAKMKMKIPHFYYVKGSRDNDFINQMELISTNGYLRMVEDYNEEYFAKQHKEKSGDSTWIHYLQTRKRYNTGSDDRKQRTDLVMKMYEDRPVTIYALRGRSDAEGLAKLDKLIALYPWLTEAKDMKATILKNKAQQMKLQPGQPVPSIAYPDAMGKVQGLEKYKGKYVLIDFWASWCGPCRQAIPKVKALYDTYKSKGFDVVSVSIDTNEKAWRKAMEEEKMPWEQLLSDNKDKTMEEFQFGGIPTLYMIDPAGKIMGKYTGFSPEAEAGIKKILEERTVAPKAKSAAVPMASF</sequence>
<dbReference type="RefSeq" id="WP_186831121.1">
    <property type="nucleotide sequence ID" value="NZ_BKAU01000004.1"/>
</dbReference>
<dbReference type="PANTHER" id="PTHR42852">
    <property type="entry name" value="THIOL:DISULFIDE INTERCHANGE PROTEIN DSBE"/>
    <property type="match status" value="1"/>
</dbReference>
<dbReference type="Gene3D" id="3.40.30.10">
    <property type="entry name" value="Glutaredoxin"/>
    <property type="match status" value="1"/>
</dbReference>
<keyword evidence="5" id="KW-0732">Signal</keyword>
<proteinExistence type="predicted"/>
<evidence type="ECO:0000256" key="4">
    <source>
        <dbReference type="ARBA" id="ARBA00023284"/>
    </source>
</evidence>
<name>A0A512RNA1_9BACT</name>
<dbReference type="InterPro" id="IPR013740">
    <property type="entry name" value="Redoxin"/>
</dbReference>
<accession>A0A512RNA1</accession>
<evidence type="ECO:0000256" key="2">
    <source>
        <dbReference type="ARBA" id="ARBA00022748"/>
    </source>
</evidence>
<dbReference type="InterPro" id="IPR036249">
    <property type="entry name" value="Thioredoxin-like_sf"/>
</dbReference>